<evidence type="ECO:0000313" key="8">
    <source>
        <dbReference type="Proteomes" id="UP000623467"/>
    </source>
</evidence>
<evidence type="ECO:0000256" key="2">
    <source>
        <dbReference type="ARBA" id="ARBA00022723"/>
    </source>
</evidence>
<evidence type="ECO:0000256" key="3">
    <source>
        <dbReference type="ARBA" id="ARBA00022771"/>
    </source>
</evidence>
<keyword evidence="3" id="KW-0863">Zinc-finger</keyword>
<dbReference type="InterPro" id="IPR052035">
    <property type="entry name" value="ZnF_BED_domain_contain"/>
</dbReference>
<dbReference type="InterPro" id="IPR012337">
    <property type="entry name" value="RNaseH-like_sf"/>
</dbReference>
<accession>A0A8H7DH44</accession>
<feature type="region of interest" description="Disordered" evidence="6">
    <location>
        <begin position="77"/>
        <end position="96"/>
    </location>
</feature>
<dbReference type="GO" id="GO:0008270">
    <property type="term" value="F:zinc ion binding"/>
    <property type="evidence" value="ECO:0007669"/>
    <property type="project" value="UniProtKB-KW"/>
</dbReference>
<feature type="compositionally biased region" description="Basic residues" evidence="6">
    <location>
        <begin position="119"/>
        <end position="130"/>
    </location>
</feature>
<dbReference type="OrthoDB" id="3058553at2759"/>
<evidence type="ECO:0000256" key="4">
    <source>
        <dbReference type="ARBA" id="ARBA00022833"/>
    </source>
</evidence>
<proteinExistence type="predicted"/>
<keyword evidence="5" id="KW-0539">Nucleus</keyword>
<evidence type="ECO:0008006" key="9">
    <source>
        <dbReference type="Google" id="ProtNLM"/>
    </source>
</evidence>
<reference evidence="7" key="1">
    <citation type="submission" date="2020-05" db="EMBL/GenBank/DDBJ databases">
        <title>Mycena genomes resolve the evolution of fungal bioluminescence.</title>
        <authorList>
            <person name="Tsai I.J."/>
        </authorList>
    </citation>
    <scope>NUCLEOTIDE SEQUENCE</scope>
    <source>
        <strain evidence="7">160909Yilan</strain>
    </source>
</reference>
<dbReference type="PROSITE" id="PS51257">
    <property type="entry name" value="PROKAR_LIPOPROTEIN"/>
    <property type="match status" value="1"/>
</dbReference>
<feature type="region of interest" description="Disordered" evidence="6">
    <location>
        <begin position="110"/>
        <end position="197"/>
    </location>
</feature>
<evidence type="ECO:0000256" key="6">
    <source>
        <dbReference type="SAM" id="MobiDB-lite"/>
    </source>
</evidence>
<keyword evidence="4" id="KW-0862">Zinc</keyword>
<comment type="subcellular location">
    <subcellularLocation>
        <location evidence="1">Nucleus</location>
    </subcellularLocation>
</comment>
<dbReference type="EMBL" id="JACAZH010000003">
    <property type="protein sequence ID" value="KAF7372957.1"/>
    <property type="molecule type" value="Genomic_DNA"/>
</dbReference>
<evidence type="ECO:0000256" key="1">
    <source>
        <dbReference type="ARBA" id="ARBA00004123"/>
    </source>
</evidence>
<name>A0A8H7DH44_9AGAR</name>
<organism evidence="7 8">
    <name type="scientific">Mycena sanguinolenta</name>
    <dbReference type="NCBI Taxonomy" id="230812"/>
    <lineage>
        <taxon>Eukaryota</taxon>
        <taxon>Fungi</taxon>
        <taxon>Dikarya</taxon>
        <taxon>Basidiomycota</taxon>
        <taxon>Agaricomycotina</taxon>
        <taxon>Agaricomycetes</taxon>
        <taxon>Agaricomycetidae</taxon>
        <taxon>Agaricales</taxon>
        <taxon>Marasmiineae</taxon>
        <taxon>Mycenaceae</taxon>
        <taxon>Mycena</taxon>
    </lineage>
</organism>
<dbReference type="GO" id="GO:0005634">
    <property type="term" value="C:nucleus"/>
    <property type="evidence" value="ECO:0007669"/>
    <property type="project" value="UniProtKB-SubCell"/>
</dbReference>
<dbReference type="Proteomes" id="UP000623467">
    <property type="component" value="Unassembled WGS sequence"/>
</dbReference>
<feature type="compositionally biased region" description="Polar residues" evidence="6">
    <location>
        <begin position="136"/>
        <end position="146"/>
    </location>
</feature>
<dbReference type="PANTHER" id="PTHR46481">
    <property type="entry name" value="ZINC FINGER BED DOMAIN-CONTAINING PROTEIN 4"/>
    <property type="match status" value="1"/>
</dbReference>
<dbReference type="AlphaFoldDB" id="A0A8H7DH44"/>
<evidence type="ECO:0000313" key="7">
    <source>
        <dbReference type="EMBL" id="KAF7372957.1"/>
    </source>
</evidence>
<dbReference type="PANTHER" id="PTHR46481:SF10">
    <property type="entry name" value="ZINC FINGER BED DOMAIN-CONTAINING PROTEIN 39"/>
    <property type="match status" value="1"/>
</dbReference>
<comment type="caution">
    <text evidence="7">The sequence shown here is derived from an EMBL/GenBank/DDBJ whole genome shotgun (WGS) entry which is preliminary data.</text>
</comment>
<gene>
    <name evidence="7" type="ORF">MSAN_00502900</name>
</gene>
<evidence type="ECO:0000256" key="5">
    <source>
        <dbReference type="ARBA" id="ARBA00023242"/>
    </source>
</evidence>
<sequence>MSAIWRPQGQLFIFFACLFGYIQSQLISLIKAHIVSSFLLLHFPGYIMEEVASALGCAQNADGSLRNASELQWFNDADDEHPISGPPPSGASTSTIPVYPLFTKNVRPLDKVAGVRRSSPTRRSSRHSKPSARASDPNNAEATSSISKRKASPAARQPAKKAQVKRVESSDGESDAESLGGSGDSSADEDGDAESHTAMDVDEEYQKFKAMGDADHAHATTKSARIDSTADVRTIFKRVECEKNSDTGAIVRKAGAICLVCTKKGLKADVCFLTGSVSTLRSHIARHDDHFQTYRERCAKLDIPMHPHAIPESDPSGSKEVQGTLDGVVVAKPRPPVFTSEGLRDFLIEMIVTQDEALSIVERPSFRRLLQYCRPSITETDIPTRRTIRKYVLQLAKDVQAKLFDEFQKPSGLHSLSHDAWTSESGIPFLNINNHYIRSPPDRPNDWEIVTDELGFVKIEGRHTGENIGAAILTSLDKYGLREKVGWVTADGASVNRTTTKALERHLDNSDAEWTAKERDMMCVEHAVHIASKHFVATVAPTPQKSLNKKIRSCRTRYGELDADEVAKILASFGEDEEDEENGEGSEWTAGDAIGKILALIKQIRMSPQARTFFKKCCNQSDVPVLELLLWVRTRWVSLYKCLDRCLTLRKAIDLFVRIADDSDEVPDLRNKQYSNYTLTKKEWAKIEMIHEALRQPADVTQSFSSERTPTVWRIIPTLEFLIKRWETMSTQPKFAEIEDALKEGVKSLKKWFHRTETTSGAYFICLVLNPAVKDVYFRAHWDADDYEAGIAAMEEVFDKYSAMNPETKETQMSSVPVQAKPASLRRYGSSFLMDVVNSVQQAERARAHPRDELKGYLSSPLENTDNVLHYWGGSAIPAERAFSSGSLTGTKLRNSLSAELFEALQLLKSAYRNGHISASAIASTHIDALIEELEADFGFSADIDADSEDDDIVV</sequence>
<protein>
    <recommendedName>
        <fullName evidence="9">HAT C-terminal dimerisation domain-containing protein</fullName>
    </recommendedName>
</protein>
<dbReference type="SUPFAM" id="SSF53098">
    <property type="entry name" value="Ribonuclease H-like"/>
    <property type="match status" value="1"/>
</dbReference>
<keyword evidence="2" id="KW-0479">Metal-binding</keyword>
<keyword evidence="8" id="KW-1185">Reference proteome</keyword>